<gene>
    <name evidence="1" type="ORF">DKB62_11790</name>
</gene>
<dbReference type="AlphaFoldDB" id="A0A346B2V0"/>
<dbReference type="EMBL" id="CP029462">
    <property type="protein sequence ID" value="AXL22443.1"/>
    <property type="molecule type" value="Genomic_DNA"/>
</dbReference>
<proteinExistence type="predicted"/>
<accession>A0A346B2V0</accession>
<protein>
    <submittedName>
        <fullName evidence="1">Uncharacterized protein</fullName>
    </submittedName>
</protein>
<dbReference type="Proteomes" id="UP000254337">
    <property type="component" value="Chromosome"/>
</dbReference>
<dbReference type="RefSeq" id="WP_107195739.1">
    <property type="nucleotide sequence ID" value="NZ_PSNP01000014.1"/>
</dbReference>
<organism evidence="1 2">
    <name type="scientific">Megasphaera stantonii</name>
    <dbReference type="NCBI Taxonomy" id="2144175"/>
    <lineage>
        <taxon>Bacteria</taxon>
        <taxon>Bacillati</taxon>
        <taxon>Bacillota</taxon>
        <taxon>Negativicutes</taxon>
        <taxon>Veillonellales</taxon>
        <taxon>Veillonellaceae</taxon>
        <taxon>Megasphaera</taxon>
    </lineage>
</organism>
<name>A0A346B2V0_9FIRM</name>
<evidence type="ECO:0000313" key="2">
    <source>
        <dbReference type="Proteomes" id="UP000254337"/>
    </source>
</evidence>
<dbReference type="OrthoDB" id="1669310at2"/>
<keyword evidence="2" id="KW-1185">Reference proteome</keyword>
<evidence type="ECO:0000313" key="1">
    <source>
        <dbReference type="EMBL" id="AXL22443.1"/>
    </source>
</evidence>
<reference evidence="1 2" key="1">
    <citation type="submission" date="2018-05" db="EMBL/GenBank/DDBJ databases">
        <title>Complete genome sequence of Megasphaera sp. AJH120T, isolated from the ceca of a chicken.</title>
        <authorList>
            <person name="Maki J."/>
            <person name="Looft T."/>
        </authorList>
    </citation>
    <scope>NUCLEOTIDE SEQUENCE [LARGE SCALE GENOMIC DNA]</scope>
    <source>
        <strain evidence="1 2">AJH120</strain>
    </source>
</reference>
<dbReference type="KEGG" id="meg:DKB62_11790"/>
<sequence length="64" mass="7011">MPFTPFVLTMAVIIFGDSETRESICLPGSKVRAKEDVTLEESIYLVASLPLNPCTHPALETPSF</sequence>